<gene>
    <name evidence="1" type="ORF">LOK49_LG13G01462</name>
</gene>
<comment type="caution">
    <text evidence="1">The sequence shown here is derived from an EMBL/GenBank/DDBJ whole genome shotgun (WGS) entry which is preliminary data.</text>
</comment>
<proteinExistence type="predicted"/>
<dbReference type="EMBL" id="CM045771">
    <property type="protein sequence ID" value="KAI7989513.1"/>
    <property type="molecule type" value="Genomic_DNA"/>
</dbReference>
<keyword evidence="2" id="KW-1185">Reference proteome</keyword>
<dbReference type="Proteomes" id="UP001060215">
    <property type="component" value="Chromosome 14"/>
</dbReference>
<evidence type="ECO:0000313" key="2">
    <source>
        <dbReference type="Proteomes" id="UP001060215"/>
    </source>
</evidence>
<sequence>MGNGREAITQLLDADPPFVKPIDLSVFRHFESSVRPPRLFVFGFRAQFKTQEEKIEEGKRQKRNKMT</sequence>
<protein>
    <submittedName>
        <fullName evidence="1">Uncharacterized protein</fullName>
    </submittedName>
</protein>
<evidence type="ECO:0000313" key="1">
    <source>
        <dbReference type="EMBL" id="KAI7989513.1"/>
    </source>
</evidence>
<organism evidence="1 2">
    <name type="scientific">Camellia lanceoleosa</name>
    <dbReference type="NCBI Taxonomy" id="1840588"/>
    <lineage>
        <taxon>Eukaryota</taxon>
        <taxon>Viridiplantae</taxon>
        <taxon>Streptophyta</taxon>
        <taxon>Embryophyta</taxon>
        <taxon>Tracheophyta</taxon>
        <taxon>Spermatophyta</taxon>
        <taxon>Magnoliopsida</taxon>
        <taxon>eudicotyledons</taxon>
        <taxon>Gunneridae</taxon>
        <taxon>Pentapetalae</taxon>
        <taxon>asterids</taxon>
        <taxon>Ericales</taxon>
        <taxon>Theaceae</taxon>
        <taxon>Camellia</taxon>
    </lineage>
</organism>
<accession>A0ACC0FML8</accession>
<reference evidence="1 2" key="1">
    <citation type="journal article" date="2022" name="Plant J.">
        <title>Chromosome-level genome of Camellia lanceoleosa provides a valuable resource for understanding genome evolution and self-incompatibility.</title>
        <authorList>
            <person name="Gong W."/>
            <person name="Xiao S."/>
            <person name="Wang L."/>
            <person name="Liao Z."/>
            <person name="Chang Y."/>
            <person name="Mo W."/>
            <person name="Hu G."/>
            <person name="Li W."/>
            <person name="Zhao G."/>
            <person name="Zhu H."/>
            <person name="Hu X."/>
            <person name="Ji K."/>
            <person name="Xiang X."/>
            <person name="Song Q."/>
            <person name="Yuan D."/>
            <person name="Jin S."/>
            <person name="Zhang L."/>
        </authorList>
    </citation>
    <scope>NUCLEOTIDE SEQUENCE [LARGE SCALE GENOMIC DNA]</scope>
    <source>
        <strain evidence="1">SQ_2022a</strain>
    </source>
</reference>
<name>A0ACC0FML8_9ERIC</name>